<feature type="non-terminal residue" evidence="1">
    <location>
        <position position="53"/>
    </location>
</feature>
<dbReference type="Proteomes" id="UP000694251">
    <property type="component" value="Chromosome 10"/>
</dbReference>
<sequence length="53" mass="6146">MEFRLIDLVNTNGISVRFLAMISHRNRFSTAEADVGFLSMTHPARLWFHPLDN</sequence>
<keyword evidence="2" id="KW-1185">Reference proteome</keyword>
<accession>A0A8T1ZTP4</accession>
<comment type="caution">
    <text evidence="1">The sequence shown here is derived from an EMBL/GenBank/DDBJ whole genome shotgun (WGS) entry which is preliminary data.</text>
</comment>
<evidence type="ECO:0000313" key="1">
    <source>
        <dbReference type="EMBL" id="KAG7563655.1"/>
    </source>
</evidence>
<evidence type="ECO:0000313" key="2">
    <source>
        <dbReference type="Proteomes" id="UP000694251"/>
    </source>
</evidence>
<gene>
    <name evidence="1" type="ORF">ISN44_As10g004370</name>
</gene>
<proteinExistence type="predicted"/>
<organism evidence="1 2">
    <name type="scientific">Arabidopsis suecica</name>
    <name type="common">Swedish thale-cress</name>
    <name type="synonym">Cardaminopsis suecica</name>
    <dbReference type="NCBI Taxonomy" id="45249"/>
    <lineage>
        <taxon>Eukaryota</taxon>
        <taxon>Viridiplantae</taxon>
        <taxon>Streptophyta</taxon>
        <taxon>Embryophyta</taxon>
        <taxon>Tracheophyta</taxon>
        <taxon>Spermatophyta</taxon>
        <taxon>Magnoliopsida</taxon>
        <taxon>eudicotyledons</taxon>
        <taxon>Gunneridae</taxon>
        <taxon>Pentapetalae</taxon>
        <taxon>rosids</taxon>
        <taxon>malvids</taxon>
        <taxon>Brassicales</taxon>
        <taxon>Brassicaceae</taxon>
        <taxon>Camelineae</taxon>
        <taxon>Arabidopsis</taxon>
    </lineage>
</organism>
<reference evidence="1 2" key="1">
    <citation type="submission" date="2020-12" db="EMBL/GenBank/DDBJ databases">
        <title>Concerted genomic and epigenomic changes stabilize Arabidopsis allopolyploids.</title>
        <authorList>
            <person name="Chen Z."/>
        </authorList>
    </citation>
    <scope>NUCLEOTIDE SEQUENCE [LARGE SCALE GENOMIC DNA]</scope>
    <source>
        <strain evidence="1">As9502</strain>
        <tissue evidence="1">Leaf</tissue>
    </source>
</reference>
<dbReference type="EMBL" id="JAEFBJ010000010">
    <property type="protein sequence ID" value="KAG7563655.1"/>
    <property type="molecule type" value="Genomic_DNA"/>
</dbReference>
<name>A0A8T1ZTP4_ARASU</name>
<protein>
    <submittedName>
        <fullName evidence="1">Uncharacterized protein</fullName>
    </submittedName>
</protein>
<dbReference type="AlphaFoldDB" id="A0A8T1ZTP4"/>